<protein>
    <submittedName>
        <fullName evidence="2">DUF5615 family PIN-like protein</fullName>
    </submittedName>
</protein>
<reference evidence="2 3" key="1">
    <citation type="journal article" date="2023" name="Microbiol. Resour. Announc.">
        <title>Complete Genome Sequence of Imperialibacter roseus strain P4T.</title>
        <authorList>
            <person name="Tizabi D.R."/>
            <person name="Bachvaroff T."/>
            <person name="Hill R.T."/>
        </authorList>
    </citation>
    <scope>NUCLEOTIDE SEQUENCE [LARGE SCALE GENOMIC DNA]</scope>
    <source>
        <strain evidence="2 3">P4T</strain>
    </source>
</reference>
<dbReference type="InterPro" id="IPR041049">
    <property type="entry name" value="DUF5615"/>
</dbReference>
<keyword evidence="3" id="KW-1185">Reference proteome</keyword>
<proteinExistence type="predicted"/>
<evidence type="ECO:0000259" key="1">
    <source>
        <dbReference type="Pfam" id="PF18480"/>
    </source>
</evidence>
<dbReference type="Pfam" id="PF18480">
    <property type="entry name" value="DUF5615"/>
    <property type="match status" value="1"/>
</dbReference>
<evidence type="ECO:0000313" key="2">
    <source>
        <dbReference type="EMBL" id="WOK07313.1"/>
    </source>
</evidence>
<sequence>MKFLFDQNISHRILKYLPIEFSNATHVKKEGLINVRDNAIWEFAKVNGYTIVTQDSDFNDLNLLYGFPPKIIWIRTGNLKTQMIVEILTEYQHEIYQFLQDDSFGCFEIVSFRSNN</sequence>
<gene>
    <name evidence="2" type="ORF">RT717_01590</name>
</gene>
<evidence type="ECO:0000313" key="3">
    <source>
        <dbReference type="Proteomes" id="UP001302349"/>
    </source>
</evidence>
<accession>A0ABZ0IS97</accession>
<organism evidence="2 3">
    <name type="scientific">Imperialibacter roseus</name>
    <dbReference type="NCBI Taxonomy" id="1324217"/>
    <lineage>
        <taxon>Bacteria</taxon>
        <taxon>Pseudomonadati</taxon>
        <taxon>Bacteroidota</taxon>
        <taxon>Cytophagia</taxon>
        <taxon>Cytophagales</taxon>
        <taxon>Flammeovirgaceae</taxon>
        <taxon>Imperialibacter</taxon>
    </lineage>
</organism>
<feature type="domain" description="DUF5615" evidence="1">
    <location>
        <begin position="1"/>
        <end position="108"/>
    </location>
</feature>
<dbReference type="Proteomes" id="UP001302349">
    <property type="component" value="Chromosome"/>
</dbReference>
<dbReference type="EMBL" id="CP136051">
    <property type="protein sequence ID" value="WOK07313.1"/>
    <property type="molecule type" value="Genomic_DNA"/>
</dbReference>
<name>A0ABZ0IS97_9BACT</name>
<dbReference type="RefSeq" id="WP_317489997.1">
    <property type="nucleotide sequence ID" value="NZ_CP136051.1"/>
</dbReference>